<protein>
    <submittedName>
        <fullName evidence="1">Acylneuraminate cytidylyltransferase</fullName>
    </submittedName>
</protein>
<dbReference type="InterPro" id="IPR003329">
    <property type="entry name" value="Cytidylyl_trans"/>
</dbReference>
<gene>
    <name evidence="1" type="ORF">X907_2213</name>
</gene>
<dbReference type="PANTHER" id="PTHR42866:SF1">
    <property type="entry name" value="SPORE COAT POLYSACCHARIDE BIOSYNTHESIS PROTEIN SPSF"/>
    <property type="match status" value="1"/>
</dbReference>
<dbReference type="SUPFAM" id="SSF53448">
    <property type="entry name" value="Nucleotide-diphospho-sugar transferases"/>
    <property type="match status" value="1"/>
</dbReference>
<dbReference type="Gene3D" id="3.90.550.10">
    <property type="entry name" value="Spore Coat Polysaccharide Biosynthesis Protein SpsA, Chain A"/>
    <property type="match status" value="1"/>
</dbReference>
<reference evidence="1 2" key="1">
    <citation type="submission" date="2016-12" db="EMBL/GenBank/DDBJ databases">
        <title>The genome of dimorphic prosthecate Glycocaulis alkaliphilus 6b-8t, isolated from crude oil dictates its adaptability in petroleum environments.</title>
        <authorList>
            <person name="Wu X.-L."/>
            <person name="Geng S."/>
        </authorList>
    </citation>
    <scope>NUCLEOTIDE SEQUENCE [LARGE SCALE GENOMIC DNA]</scope>
    <source>
        <strain evidence="1 2">6B-8</strain>
    </source>
</reference>
<dbReference type="GO" id="GO:0005829">
    <property type="term" value="C:cytosol"/>
    <property type="evidence" value="ECO:0007669"/>
    <property type="project" value="TreeGrafter"/>
</dbReference>
<dbReference type="Proteomes" id="UP000286954">
    <property type="component" value="Chromosome"/>
</dbReference>
<keyword evidence="1" id="KW-0548">Nucleotidyltransferase</keyword>
<dbReference type="RefSeq" id="WP_127567904.1">
    <property type="nucleotide sequence ID" value="NZ_BMFB01000001.1"/>
</dbReference>
<dbReference type="OrthoDB" id="9801052at2"/>
<sequence length="248" mass="27040">MKAAAIIQARMTSSRLPGKVLMELGNRPMLQLVIERLQRSETLSDIIVATSAEEADDLIVDLCADLAIPVARGSRDDVLSRFAGALHLTGADTIVRVTADCPLIDSALIDKALGVFATERPDHLSCGSDGGYPRGINAEIIARAALEIAAREAAEPFEREHVTPFLYTRPDRFRLVKMEAPQELRRPDYRITVDEPADMAMMEALLKGIGGDPLAISLYDVVTFLDAHPEVAAMNGGVYQKHFTETGR</sequence>
<dbReference type="EMBL" id="CP018911">
    <property type="protein sequence ID" value="AZU04728.1"/>
    <property type="molecule type" value="Genomic_DNA"/>
</dbReference>
<organism evidence="1 2">
    <name type="scientific">Glycocaulis alkaliphilus</name>
    <dbReference type="NCBI Taxonomy" id="1434191"/>
    <lineage>
        <taxon>Bacteria</taxon>
        <taxon>Pseudomonadati</taxon>
        <taxon>Pseudomonadota</taxon>
        <taxon>Alphaproteobacteria</taxon>
        <taxon>Maricaulales</taxon>
        <taxon>Maricaulaceae</taxon>
        <taxon>Glycocaulis</taxon>
    </lineage>
</organism>
<dbReference type="InterPro" id="IPR029044">
    <property type="entry name" value="Nucleotide-diphossugar_trans"/>
</dbReference>
<keyword evidence="1" id="KW-0808">Transferase</keyword>
<dbReference type="KEGG" id="gak:X907_2213"/>
<evidence type="ECO:0000313" key="2">
    <source>
        <dbReference type="Proteomes" id="UP000286954"/>
    </source>
</evidence>
<dbReference type="Pfam" id="PF02348">
    <property type="entry name" value="CTP_transf_3"/>
    <property type="match status" value="1"/>
</dbReference>
<dbReference type="GO" id="GO:0016779">
    <property type="term" value="F:nucleotidyltransferase activity"/>
    <property type="evidence" value="ECO:0007669"/>
    <property type="project" value="UniProtKB-KW"/>
</dbReference>
<evidence type="ECO:0000313" key="1">
    <source>
        <dbReference type="EMBL" id="AZU04728.1"/>
    </source>
</evidence>
<keyword evidence="2" id="KW-1185">Reference proteome</keyword>
<dbReference type="PANTHER" id="PTHR42866">
    <property type="entry name" value="3-DEOXY-MANNO-OCTULOSONATE CYTIDYLYLTRANSFERASE"/>
    <property type="match status" value="1"/>
</dbReference>
<accession>A0A3T0EC20</accession>
<proteinExistence type="predicted"/>
<name>A0A3T0EC20_9PROT</name>
<dbReference type="CDD" id="cd02518">
    <property type="entry name" value="GT2_SpsF"/>
    <property type="match status" value="1"/>
</dbReference>
<dbReference type="AlphaFoldDB" id="A0A3T0EC20"/>